<dbReference type="AlphaFoldDB" id="A0A0E9P602"/>
<reference evidence="1" key="2">
    <citation type="journal article" date="2015" name="Fish Shellfish Immunol.">
        <title>Early steps in the European eel (Anguilla anguilla)-Vibrio vulnificus interaction in the gills: Role of the RtxA13 toxin.</title>
        <authorList>
            <person name="Callol A."/>
            <person name="Pajuelo D."/>
            <person name="Ebbesson L."/>
            <person name="Teles M."/>
            <person name="MacKenzie S."/>
            <person name="Amaro C."/>
        </authorList>
    </citation>
    <scope>NUCLEOTIDE SEQUENCE</scope>
</reference>
<reference evidence="1" key="1">
    <citation type="submission" date="2014-11" db="EMBL/GenBank/DDBJ databases">
        <authorList>
            <person name="Amaro Gonzalez C."/>
        </authorList>
    </citation>
    <scope>NUCLEOTIDE SEQUENCE</scope>
</reference>
<dbReference type="EMBL" id="GBXM01108683">
    <property type="protein sequence ID" value="JAG99893.1"/>
    <property type="molecule type" value="Transcribed_RNA"/>
</dbReference>
<organism evidence="1">
    <name type="scientific">Anguilla anguilla</name>
    <name type="common">European freshwater eel</name>
    <name type="synonym">Muraena anguilla</name>
    <dbReference type="NCBI Taxonomy" id="7936"/>
    <lineage>
        <taxon>Eukaryota</taxon>
        <taxon>Metazoa</taxon>
        <taxon>Chordata</taxon>
        <taxon>Craniata</taxon>
        <taxon>Vertebrata</taxon>
        <taxon>Euteleostomi</taxon>
        <taxon>Actinopterygii</taxon>
        <taxon>Neopterygii</taxon>
        <taxon>Teleostei</taxon>
        <taxon>Anguilliformes</taxon>
        <taxon>Anguillidae</taxon>
        <taxon>Anguilla</taxon>
    </lineage>
</organism>
<sequence length="42" mass="4772">MLCSRRVPHSSRNILKLSIHHQGHCIMVTTVATLHTTHRGIQ</sequence>
<accession>A0A0E9P602</accession>
<evidence type="ECO:0000313" key="1">
    <source>
        <dbReference type="EMBL" id="JAG99893.1"/>
    </source>
</evidence>
<proteinExistence type="predicted"/>
<protein>
    <submittedName>
        <fullName evidence="1">Uncharacterized protein</fullName>
    </submittedName>
</protein>
<name>A0A0E9P602_ANGAN</name>